<evidence type="ECO:0000313" key="3">
    <source>
        <dbReference type="Proteomes" id="UP001500840"/>
    </source>
</evidence>
<keyword evidence="1" id="KW-0732">Signal</keyword>
<organism evidence="2 3">
    <name type="scientific">Novipirellula rosea</name>
    <dbReference type="NCBI Taxonomy" id="1031540"/>
    <lineage>
        <taxon>Bacteria</taxon>
        <taxon>Pseudomonadati</taxon>
        <taxon>Planctomycetota</taxon>
        <taxon>Planctomycetia</taxon>
        <taxon>Pirellulales</taxon>
        <taxon>Pirellulaceae</taxon>
        <taxon>Novipirellula</taxon>
    </lineage>
</organism>
<keyword evidence="3" id="KW-1185">Reference proteome</keyword>
<dbReference type="RefSeq" id="WP_339942985.1">
    <property type="nucleotide sequence ID" value="NZ_BAABGA010000031.1"/>
</dbReference>
<dbReference type="EMBL" id="BAABGA010000031">
    <property type="protein sequence ID" value="GAA4453942.1"/>
    <property type="molecule type" value="Genomic_DNA"/>
</dbReference>
<sequence>MIRRFAFTAMTLMCLALLPGCGGQDDNVVSAPPETTSVNVDAERAKEAAGSAPENVDYTKQ</sequence>
<name>A0ABP8MSM2_9BACT</name>
<reference evidence="3" key="1">
    <citation type="journal article" date="2019" name="Int. J. Syst. Evol. Microbiol.">
        <title>The Global Catalogue of Microorganisms (GCM) 10K type strain sequencing project: providing services to taxonomists for standard genome sequencing and annotation.</title>
        <authorList>
            <consortium name="The Broad Institute Genomics Platform"/>
            <consortium name="The Broad Institute Genome Sequencing Center for Infectious Disease"/>
            <person name="Wu L."/>
            <person name="Ma J."/>
        </authorList>
    </citation>
    <scope>NUCLEOTIDE SEQUENCE [LARGE SCALE GENOMIC DNA]</scope>
    <source>
        <strain evidence="3">JCM 17759</strain>
    </source>
</reference>
<evidence type="ECO:0000313" key="2">
    <source>
        <dbReference type="EMBL" id="GAA4453942.1"/>
    </source>
</evidence>
<accession>A0ABP8MSM2</accession>
<comment type="caution">
    <text evidence="2">The sequence shown here is derived from an EMBL/GenBank/DDBJ whole genome shotgun (WGS) entry which is preliminary data.</text>
</comment>
<feature type="signal peptide" evidence="1">
    <location>
        <begin position="1"/>
        <end position="23"/>
    </location>
</feature>
<protein>
    <recommendedName>
        <fullName evidence="4">Secreted protein</fullName>
    </recommendedName>
</protein>
<gene>
    <name evidence="2" type="ORF">GCM10023156_25640</name>
</gene>
<proteinExistence type="predicted"/>
<evidence type="ECO:0008006" key="4">
    <source>
        <dbReference type="Google" id="ProtNLM"/>
    </source>
</evidence>
<evidence type="ECO:0000256" key="1">
    <source>
        <dbReference type="SAM" id="SignalP"/>
    </source>
</evidence>
<feature type="chain" id="PRO_5045870097" description="Secreted protein" evidence="1">
    <location>
        <begin position="24"/>
        <end position="61"/>
    </location>
</feature>
<dbReference type="Proteomes" id="UP001500840">
    <property type="component" value="Unassembled WGS sequence"/>
</dbReference>